<dbReference type="PRINTS" id="PR00385">
    <property type="entry name" value="P450"/>
</dbReference>
<organism evidence="10 11">
    <name type="scientific">Rhizoctonia solani</name>
    <dbReference type="NCBI Taxonomy" id="456999"/>
    <lineage>
        <taxon>Eukaryota</taxon>
        <taxon>Fungi</taxon>
        <taxon>Dikarya</taxon>
        <taxon>Basidiomycota</taxon>
        <taxon>Agaricomycotina</taxon>
        <taxon>Agaricomycetes</taxon>
        <taxon>Cantharellales</taxon>
        <taxon>Ceratobasidiaceae</taxon>
        <taxon>Rhizoctonia</taxon>
    </lineage>
</organism>
<keyword evidence="8" id="KW-0503">Monooxygenase</keyword>
<dbReference type="Proteomes" id="UP000044841">
    <property type="component" value="Unassembled WGS sequence"/>
</dbReference>
<evidence type="ECO:0000256" key="2">
    <source>
        <dbReference type="ARBA" id="ARBA00005179"/>
    </source>
</evidence>
<evidence type="ECO:0000256" key="6">
    <source>
        <dbReference type="ARBA" id="ARBA00023002"/>
    </source>
</evidence>
<comment type="pathway">
    <text evidence="2">Secondary metabolite biosynthesis.</text>
</comment>
<proteinExistence type="inferred from homology"/>
<evidence type="ECO:0000256" key="7">
    <source>
        <dbReference type="ARBA" id="ARBA00023004"/>
    </source>
</evidence>
<evidence type="ECO:0000256" key="3">
    <source>
        <dbReference type="ARBA" id="ARBA00010617"/>
    </source>
</evidence>
<dbReference type="Pfam" id="PF00067">
    <property type="entry name" value="p450"/>
    <property type="match status" value="1"/>
</dbReference>
<reference evidence="10 11" key="1">
    <citation type="submission" date="2015-07" db="EMBL/GenBank/DDBJ databases">
        <authorList>
            <person name="Noorani M."/>
        </authorList>
    </citation>
    <scope>NUCLEOTIDE SEQUENCE [LARGE SCALE GENOMIC DNA]</scope>
    <source>
        <strain evidence="10">BBA 69670</strain>
    </source>
</reference>
<dbReference type="CDD" id="cd11069">
    <property type="entry name" value="CYP_FUM15-like"/>
    <property type="match status" value="1"/>
</dbReference>
<feature type="binding site" description="axial binding residue" evidence="9">
    <location>
        <position position="481"/>
    </location>
    <ligand>
        <name>heme</name>
        <dbReference type="ChEBI" id="CHEBI:30413"/>
    </ligand>
    <ligandPart>
        <name>Fe</name>
        <dbReference type="ChEBI" id="CHEBI:18248"/>
    </ligandPart>
</feature>
<keyword evidence="7 9" id="KW-0408">Iron</keyword>
<evidence type="ECO:0000256" key="5">
    <source>
        <dbReference type="ARBA" id="ARBA00022723"/>
    </source>
</evidence>
<dbReference type="InterPro" id="IPR050121">
    <property type="entry name" value="Cytochrome_P450_monoxygenase"/>
</dbReference>
<dbReference type="GO" id="GO:0004497">
    <property type="term" value="F:monooxygenase activity"/>
    <property type="evidence" value="ECO:0007669"/>
    <property type="project" value="UniProtKB-KW"/>
</dbReference>
<dbReference type="GO" id="GO:0016705">
    <property type="term" value="F:oxidoreductase activity, acting on paired donors, with incorporation or reduction of molecular oxygen"/>
    <property type="evidence" value="ECO:0007669"/>
    <property type="project" value="InterPro"/>
</dbReference>
<dbReference type="PANTHER" id="PTHR24305">
    <property type="entry name" value="CYTOCHROME P450"/>
    <property type="match status" value="1"/>
</dbReference>
<evidence type="ECO:0000313" key="10">
    <source>
        <dbReference type="EMBL" id="CUA72791.1"/>
    </source>
</evidence>
<dbReference type="InterPro" id="IPR002401">
    <property type="entry name" value="Cyt_P450_E_grp-I"/>
</dbReference>
<dbReference type="EMBL" id="CYGV01001313">
    <property type="protein sequence ID" value="CUA72791.1"/>
    <property type="molecule type" value="Genomic_DNA"/>
</dbReference>
<comment type="similarity">
    <text evidence="3">Belongs to the cytochrome P450 family.</text>
</comment>
<dbReference type="SUPFAM" id="SSF48264">
    <property type="entry name" value="Cytochrome P450"/>
    <property type="match status" value="1"/>
</dbReference>
<protein>
    <submittedName>
        <fullName evidence="10">Bifunctional P-450/NADPH-P450 reductase</fullName>
    </submittedName>
</protein>
<keyword evidence="4 9" id="KW-0349">Heme</keyword>
<dbReference type="InterPro" id="IPR001128">
    <property type="entry name" value="Cyt_P450"/>
</dbReference>
<evidence type="ECO:0000256" key="8">
    <source>
        <dbReference type="ARBA" id="ARBA00023033"/>
    </source>
</evidence>
<dbReference type="Gene3D" id="1.10.630.10">
    <property type="entry name" value="Cytochrome P450"/>
    <property type="match status" value="1"/>
</dbReference>
<evidence type="ECO:0000256" key="9">
    <source>
        <dbReference type="PIRSR" id="PIRSR602401-1"/>
    </source>
</evidence>
<dbReference type="GO" id="GO:0020037">
    <property type="term" value="F:heme binding"/>
    <property type="evidence" value="ECO:0007669"/>
    <property type="project" value="InterPro"/>
</dbReference>
<accession>A0A0K6G2Q3</accession>
<comment type="cofactor">
    <cofactor evidence="1 9">
        <name>heme</name>
        <dbReference type="ChEBI" id="CHEBI:30413"/>
    </cofactor>
</comment>
<dbReference type="PRINTS" id="PR00463">
    <property type="entry name" value="EP450I"/>
</dbReference>
<evidence type="ECO:0000313" key="11">
    <source>
        <dbReference type="Proteomes" id="UP000044841"/>
    </source>
</evidence>
<keyword evidence="6" id="KW-0560">Oxidoreductase</keyword>
<dbReference type="InterPro" id="IPR036396">
    <property type="entry name" value="Cyt_P450_sf"/>
</dbReference>
<dbReference type="AlphaFoldDB" id="A0A0K6G2Q3"/>
<keyword evidence="5 9" id="KW-0479">Metal-binding</keyword>
<evidence type="ECO:0000256" key="4">
    <source>
        <dbReference type="ARBA" id="ARBA00022617"/>
    </source>
</evidence>
<keyword evidence="11" id="KW-1185">Reference proteome</keyword>
<sequence>MSTLLANFVEHVTIKRLLFLSCGLAIVKFRKLIYKPIRHLYSPLRHLPGPPSNNWFLGHFFMLLEAQNTTIWETWIEKYGSIMQIRGFCGEYHLCIWDMRAVNHVLTHNTTFIKSEIQRRSLGIVLGEGILSADEETHKRQRRIMNPAFGALHIRNLLPTFATKANQLRDIWVEMLRDNPEGETIDILPWLTRATLDIIGLAGFGYDFRSLEDEDKDELSEAYTELFNSNQDLSVLQVLKGLICLALGIHTEDSRRFDANQATINRVGMGLIRDKKAVLQGDAQNEESRGRDLLTLLIKSNLAETDSRQAMSDAEVLGQISTFLAAGHETTSSTTAWALYALTKHPEVQSKLRDELERAKLGEEPSMDEIDNLGYLNNFIREVLRVYAVISLSGREVAHDTIIPVEGYYRDSHGKIQTGIRVQKGDSVAIPILSINRAKYIWGEDAMEFNPERWNNLPDAVKEMPGVWGNVLTFLHGPHACIGYRFAVEEMKILLYALVRSFEFEIDPNIEIEGKLGMATPKALVDNKYGPELAEYLSKGGYGHPYELAGSLTRQHIIDAVHSLAQPERVTYQTFETLMALEWSPLCDHLDLLLDNSGVFPLCIKLLRELDSKRISVFDRAYGFMCLQLLALAVDIGKMAQVDRLDKFLEEVSQLSEGRSISPYLNNYTRELEGEWLFGHPEGPDGLADLLGWEKDQAGHRFCLPRIGGCRFEDAMFLLEQIWDDRKTFLLAAQLASRVFPGWGGLLLVIWNSAVQTHGYAHDLKSETSRFKQQAHWTWMFEIALRYGLYSEDREDPIMGHMINSYSLQARLVSPDTYLSVDSDDGNQVVNACVRKLTTGSTFNDMNPLSATILGYSCRMVQPASVEMQLPQLYSAALGRVWNEVSAVNQMDAQRYSNFTMHIIGLNVRPQPEPARMDENDIRNRTK</sequence>
<name>A0A0K6G2Q3_9AGAM</name>
<evidence type="ECO:0000256" key="1">
    <source>
        <dbReference type="ARBA" id="ARBA00001971"/>
    </source>
</evidence>
<dbReference type="GO" id="GO:0005506">
    <property type="term" value="F:iron ion binding"/>
    <property type="evidence" value="ECO:0007669"/>
    <property type="project" value="InterPro"/>
</dbReference>
<gene>
    <name evidence="10" type="ORF">RSOLAG22IIIB_10290</name>
</gene>
<dbReference type="PANTHER" id="PTHR24305:SF166">
    <property type="entry name" value="CYTOCHROME P450 12A4, MITOCHONDRIAL-RELATED"/>
    <property type="match status" value="1"/>
</dbReference>